<comment type="similarity">
    <text evidence="2 14 15">Belongs to the TonB-dependent receptor family.</text>
</comment>
<feature type="domain" description="TonB-dependent receptor plug" evidence="18">
    <location>
        <begin position="61"/>
        <end position="165"/>
    </location>
</feature>
<dbReference type="AlphaFoldDB" id="A0A1D8ARJ3"/>
<keyword evidence="12 19" id="KW-0675">Receptor</keyword>
<dbReference type="InterPro" id="IPR010105">
    <property type="entry name" value="TonB_sidphr_rcpt"/>
</dbReference>
<evidence type="ECO:0000256" key="12">
    <source>
        <dbReference type="ARBA" id="ARBA00023170"/>
    </source>
</evidence>
<reference evidence="19 20" key="1">
    <citation type="submission" date="2016-06" db="EMBL/GenBank/DDBJ databases">
        <title>Three novel species with peptidoglycan cell walls form the new genus Lacunisphaera gen. nov. in the family Opitutaceae of the verrucomicrobial subdivision 4.</title>
        <authorList>
            <person name="Rast P."/>
            <person name="Gloeckner I."/>
            <person name="Jogler M."/>
            <person name="Boedeker C."/>
            <person name="Jeske O."/>
            <person name="Wiegand S."/>
            <person name="Reinhardt R."/>
            <person name="Schumann P."/>
            <person name="Rohde M."/>
            <person name="Spring S."/>
            <person name="Gloeckner F.O."/>
            <person name="Jogler C."/>
        </authorList>
    </citation>
    <scope>NUCLEOTIDE SEQUENCE [LARGE SCALE GENOMIC DNA]</scope>
    <source>
        <strain evidence="19 20">IG16b</strain>
    </source>
</reference>
<accession>A0A1D8ARJ3</accession>
<keyword evidence="9" id="KW-0406">Ion transport</keyword>
<dbReference type="GO" id="GO:0009279">
    <property type="term" value="C:cell outer membrane"/>
    <property type="evidence" value="ECO:0007669"/>
    <property type="project" value="UniProtKB-SubCell"/>
</dbReference>
<dbReference type="InterPro" id="IPR039426">
    <property type="entry name" value="TonB-dep_rcpt-like"/>
</dbReference>
<protein>
    <submittedName>
        <fullName evidence="19">Ferrichrome-iron receptor</fullName>
    </submittedName>
</protein>
<dbReference type="Gene3D" id="2.40.170.20">
    <property type="entry name" value="TonB-dependent receptor, beta-barrel domain"/>
    <property type="match status" value="1"/>
</dbReference>
<evidence type="ECO:0000256" key="13">
    <source>
        <dbReference type="ARBA" id="ARBA00023237"/>
    </source>
</evidence>
<dbReference type="Pfam" id="PF00593">
    <property type="entry name" value="TonB_dep_Rec_b-barrel"/>
    <property type="match status" value="1"/>
</dbReference>
<dbReference type="Proteomes" id="UP000095228">
    <property type="component" value="Chromosome"/>
</dbReference>
<dbReference type="PANTHER" id="PTHR32552:SF68">
    <property type="entry name" value="FERRICHROME OUTER MEMBRANE TRANSPORTER_PHAGE RECEPTOR"/>
    <property type="match status" value="1"/>
</dbReference>
<keyword evidence="11 14" id="KW-0472">Membrane</keyword>
<dbReference type="InterPro" id="IPR012910">
    <property type="entry name" value="Plug_dom"/>
</dbReference>
<gene>
    <name evidence="19" type="primary">fhuA_2</name>
    <name evidence="19" type="ORF">Verru16b_00559</name>
</gene>
<dbReference type="CDD" id="cd01347">
    <property type="entry name" value="ligand_gated_channel"/>
    <property type="match status" value="1"/>
</dbReference>
<keyword evidence="13 14" id="KW-0998">Cell outer membrane</keyword>
<dbReference type="PANTHER" id="PTHR32552">
    <property type="entry name" value="FERRICHROME IRON RECEPTOR-RELATED"/>
    <property type="match status" value="1"/>
</dbReference>
<dbReference type="GO" id="GO:0015344">
    <property type="term" value="F:siderophore uptake transmembrane transporter activity"/>
    <property type="evidence" value="ECO:0007669"/>
    <property type="project" value="TreeGrafter"/>
</dbReference>
<proteinExistence type="inferred from homology"/>
<dbReference type="RefSeq" id="WP_069960855.1">
    <property type="nucleotide sequence ID" value="NZ_CP016094.1"/>
</dbReference>
<keyword evidence="3 14" id="KW-0813">Transport</keyword>
<dbReference type="InterPro" id="IPR000531">
    <property type="entry name" value="Beta-barrel_TonB"/>
</dbReference>
<evidence type="ECO:0000256" key="11">
    <source>
        <dbReference type="ARBA" id="ARBA00023136"/>
    </source>
</evidence>
<keyword evidence="5" id="KW-0410">Iron transport</keyword>
<keyword evidence="4 14" id="KW-1134">Transmembrane beta strand</keyword>
<keyword evidence="6 14" id="KW-0812">Transmembrane</keyword>
<dbReference type="STRING" id="1838286.Verru16b_00559"/>
<evidence type="ECO:0000256" key="2">
    <source>
        <dbReference type="ARBA" id="ARBA00009810"/>
    </source>
</evidence>
<evidence type="ECO:0000256" key="14">
    <source>
        <dbReference type="PROSITE-ProRule" id="PRU01360"/>
    </source>
</evidence>
<evidence type="ECO:0000313" key="20">
    <source>
        <dbReference type="Proteomes" id="UP000095228"/>
    </source>
</evidence>
<dbReference type="PROSITE" id="PS52016">
    <property type="entry name" value="TONB_DEPENDENT_REC_3"/>
    <property type="match status" value="1"/>
</dbReference>
<evidence type="ECO:0000259" key="18">
    <source>
        <dbReference type="Pfam" id="PF07715"/>
    </source>
</evidence>
<dbReference type="Pfam" id="PF07715">
    <property type="entry name" value="Plug"/>
    <property type="match status" value="1"/>
</dbReference>
<evidence type="ECO:0000256" key="6">
    <source>
        <dbReference type="ARBA" id="ARBA00022692"/>
    </source>
</evidence>
<organism evidence="19 20">
    <name type="scientific">Lacunisphaera limnophila</name>
    <dbReference type="NCBI Taxonomy" id="1838286"/>
    <lineage>
        <taxon>Bacteria</taxon>
        <taxon>Pseudomonadati</taxon>
        <taxon>Verrucomicrobiota</taxon>
        <taxon>Opitutia</taxon>
        <taxon>Opitutales</taxon>
        <taxon>Opitutaceae</taxon>
        <taxon>Lacunisphaera</taxon>
    </lineage>
</organism>
<evidence type="ECO:0000256" key="15">
    <source>
        <dbReference type="RuleBase" id="RU003357"/>
    </source>
</evidence>
<comment type="subcellular location">
    <subcellularLocation>
        <location evidence="1 14">Cell outer membrane</location>
        <topology evidence="1 14">Multi-pass membrane protein</topology>
    </subcellularLocation>
</comment>
<evidence type="ECO:0000256" key="4">
    <source>
        <dbReference type="ARBA" id="ARBA00022452"/>
    </source>
</evidence>
<feature type="signal peptide" evidence="16">
    <location>
        <begin position="1"/>
        <end position="21"/>
    </location>
</feature>
<evidence type="ECO:0000256" key="16">
    <source>
        <dbReference type="SAM" id="SignalP"/>
    </source>
</evidence>
<feature type="domain" description="TonB-dependent receptor-like beta-barrel" evidence="17">
    <location>
        <begin position="255"/>
        <end position="675"/>
    </location>
</feature>
<sequence>MQLPRPVIVALLALAPAALSAQTAAPATGPVLKLEPYSVTGSRPDDLSSLADKTGVDPRLAAQSFAVVPRAVLDDQKVLTLAEATRNVSGTATDFGFNGSSAPLLILRGFQTTSMTAMGMMSGMSSYYLNGTKVQGIPVNMANVESVQVVKGPDSVLFGRGEPGGLVNVVSRPVSETTRFSLEGTAADTGAYRVIAEGSGPLGTGRALFGRLAASTTRVESDRDFVVENILGLSAGAVWAPDAKTRVSLTVDRVEQEYRNDYGVPALGNRPANLPDSRQFNDAPELSTIDTTSALLEFRRQLNDAWSLKARALTLEADTHEMDISPWRSDLTTGEDRIAVANELARYYYYIRPDGRYRLDQFTLDLTGKFETGSLGHTLLAGFDTYYGRKTGTTYFQQLNSVNIFNPDFSQTPRFDPAMAMPVEYDDHNRWTSVYVNDQVALGHGVHLVGALRYDRTSAIFAAPGTQANKESFVTPRAGLVWEVRPGHVLFAQYQDAVAANNGRNVDGTPLDAETARQVEAGWRYTAPDQRLTTTLSVYELTKSNRTDYSLYPVTIQTIGEARSRGVEWDFLGRVTDELSVIASAAYTEAEVTKDPFYQGTRLANVPRTSGSLWTRYQLAGGWAVGAGVFAQGQRQGDQANTFQLPGYARTDAMLSYDFTAGIARVTLQLNVDNVLDRRFYTGSHQFVKDWIAPGKPRTFTFSARVEY</sequence>
<dbReference type="GO" id="GO:0015891">
    <property type="term" value="P:siderophore transport"/>
    <property type="evidence" value="ECO:0007669"/>
    <property type="project" value="InterPro"/>
</dbReference>
<dbReference type="GO" id="GO:0038023">
    <property type="term" value="F:signaling receptor activity"/>
    <property type="evidence" value="ECO:0007669"/>
    <property type="project" value="InterPro"/>
</dbReference>
<dbReference type="InterPro" id="IPR037066">
    <property type="entry name" value="Plug_dom_sf"/>
</dbReference>
<dbReference type="SUPFAM" id="SSF56935">
    <property type="entry name" value="Porins"/>
    <property type="match status" value="1"/>
</dbReference>
<evidence type="ECO:0000256" key="10">
    <source>
        <dbReference type="ARBA" id="ARBA00023077"/>
    </source>
</evidence>
<dbReference type="EMBL" id="CP016094">
    <property type="protein sequence ID" value="AOS43514.1"/>
    <property type="molecule type" value="Genomic_DNA"/>
</dbReference>
<feature type="chain" id="PRO_5009104984" evidence="16">
    <location>
        <begin position="22"/>
        <end position="708"/>
    </location>
</feature>
<dbReference type="Gene3D" id="2.170.130.10">
    <property type="entry name" value="TonB-dependent receptor, plug domain"/>
    <property type="match status" value="1"/>
</dbReference>
<dbReference type="OrthoDB" id="9760333at2"/>
<dbReference type="InterPro" id="IPR036942">
    <property type="entry name" value="Beta-barrel_TonB_sf"/>
</dbReference>
<keyword evidence="20" id="KW-1185">Reference proteome</keyword>
<evidence type="ECO:0000259" key="17">
    <source>
        <dbReference type="Pfam" id="PF00593"/>
    </source>
</evidence>
<evidence type="ECO:0000313" key="19">
    <source>
        <dbReference type="EMBL" id="AOS43514.1"/>
    </source>
</evidence>
<evidence type="ECO:0000256" key="3">
    <source>
        <dbReference type="ARBA" id="ARBA00022448"/>
    </source>
</evidence>
<dbReference type="NCBIfam" id="TIGR01783">
    <property type="entry name" value="TonB-siderophor"/>
    <property type="match status" value="1"/>
</dbReference>
<keyword evidence="7 16" id="KW-0732">Signal</keyword>
<dbReference type="PATRIC" id="fig|1838286.3.peg.567"/>
<evidence type="ECO:0000256" key="9">
    <source>
        <dbReference type="ARBA" id="ARBA00023065"/>
    </source>
</evidence>
<keyword evidence="8" id="KW-0408">Iron</keyword>
<evidence type="ECO:0000256" key="5">
    <source>
        <dbReference type="ARBA" id="ARBA00022496"/>
    </source>
</evidence>
<dbReference type="KEGG" id="obg:Verru16b_00559"/>
<evidence type="ECO:0000256" key="8">
    <source>
        <dbReference type="ARBA" id="ARBA00023004"/>
    </source>
</evidence>
<evidence type="ECO:0000256" key="1">
    <source>
        <dbReference type="ARBA" id="ARBA00004571"/>
    </source>
</evidence>
<name>A0A1D8ARJ3_9BACT</name>
<keyword evidence="10 15" id="KW-0798">TonB box</keyword>
<evidence type="ECO:0000256" key="7">
    <source>
        <dbReference type="ARBA" id="ARBA00022729"/>
    </source>
</evidence>